<accession>A0A8H3EPQ5</accession>
<dbReference type="OrthoDB" id="296065at2759"/>
<evidence type="ECO:0000256" key="7">
    <source>
        <dbReference type="PROSITE-ProRule" id="PRU00959"/>
    </source>
</evidence>
<dbReference type="Proteomes" id="UP000664521">
    <property type="component" value="Unassembled WGS sequence"/>
</dbReference>
<dbReference type="GO" id="GO:0032259">
    <property type="term" value="P:methylation"/>
    <property type="evidence" value="ECO:0007669"/>
    <property type="project" value="UniProtKB-UniRule"/>
</dbReference>
<dbReference type="Pfam" id="PF01170">
    <property type="entry name" value="UPF0020"/>
    <property type="match status" value="1"/>
</dbReference>
<keyword evidence="6 7" id="KW-0694">RNA-binding</keyword>
<keyword evidence="3 7" id="KW-0808">Transferase</keyword>
<keyword evidence="2 7" id="KW-0489">Methyltransferase</keyword>
<evidence type="ECO:0000256" key="6">
    <source>
        <dbReference type="ARBA" id="ARBA00022884"/>
    </source>
</evidence>
<dbReference type="GO" id="GO:0008033">
    <property type="term" value="P:tRNA processing"/>
    <property type="evidence" value="ECO:0007669"/>
    <property type="project" value="UniProtKB-UniRule"/>
</dbReference>
<feature type="domain" description="Ribosomal RNA large subunit methyltransferase K/L-like methyltransferase" evidence="8">
    <location>
        <begin position="179"/>
        <end position="292"/>
    </location>
</feature>
<dbReference type="SUPFAM" id="SSF53335">
    <property type="entry name" value="S-adenosyl-L-methionine-dependent methyltransferases"/>
    <property type="match status" value="1"/>
</dbReference>
<dbReference type="GO" id="GO:0160102">
    <property type="term" value="F:tRNA (guanine(10)-N2)-methyltransferase activity"/>
    <property type="evidence" value="ECO:0007669"/>
    <property type="project" value="InterPro"/>
</dbReference>
<sequence length="441" mass="50173">MSIDYLVRFVQVHETFRKPELEALACLAKISLEFLFYRECSPFCIIRLHDEKAAKALISRSVLSKGIYELWARATTYEELHSNIKAARSAHWPRYASSSFRFDIDVYQGSHSASQQRKLIESFDYLGFEGPILMKQPDQIYSIFEDYDWSCPVPKQIYFGRWIAGSQRDAINTYSLKSRRYLSTTSMDSELSLITANLTLAAPGKLFYDPFVGTGSFLIASSHFGAVTMGSDIDGRAVRGKDGRNIVTNFQQYELLEKYLDGFISDLTHCPLKMGRILDGIMCDPPYGVREGLKVLGTRDGSGKEAVYINGEPAHMQDKYIPPKKPYSLEAMLDDILEFAASTLVDHARLSLWMPTANDEEIELGAPIHPCLDTISVCVQPFNKWSRRLLTYQRIPEHEIKVRSKPKTRTAIEGSKADDLNAFRKRYFQGFKTQGEPERSL</sequence>
<evidence type="ECO:0000256" key="5">
    <source>
        <dbReference type="ARBA" id="ARBA00022694"/>
    </source>
</evidence>
<organism evidence="10 11">
    <name type="scientific">Heterodermia speciosa</name>
    <dbReference type="NCBI Taxonomy" id="116794"/>
    <lineage>
        <taxon>Eukaryota</taxon>
        <taxon>Fungi</taxon>
        <taxon>Dikarya</taxon>
        <taxon>Ascomycota</taxon>
        <taxon>Pezizomycotina</taxon>
        <taxon>Lecanoromycetes</taxon>
        <taxon>OSLEUM clade</taxon>
        <taxon>Lecanoromycetidae</taxon>
        <taxon>Caliciales</taxon>
        <taxon>Physciaceae</taxon>
        <taxon>Heterodermia</taxon>
    </lineage>
</organism>
<dbReference type="Gene3D" id="3.40.50.150">
    <property type="entry name" value="Vaccinia Virus protein VP39"/>
    <property type="match status" value="1"/>
</dbReference>
<proteinExistence type="inferred from homology"/>
<dbReference type="PANTHER" id="PTHR13370">
    <property type="entry name" value="RNA METHYLASE-RELATED"/>
    <property type="match status" value="1"/>
</dbReference>
<dbReference type="InterPro" id="IPR059073">
    <property type="entry name" value="TRMT11_N"/>
</dbReference>
<evidence type="ECO:0000313" key="11">
    <source>
        <dbReference type="Proteomes" id="UP000664521"/>
    </source>
</evidence>
<dbReference type="InterPro" id="IPR000241">
    <property type="entry name" value="RlmKL-like_Mtase"/>
</dbReference>
<dbReference type="GO" id="GO:0005737">
    <property type="term" value="C:cytoplasm"/>
    <property type="evidence" value="ECO:0007669"/>
    <property type="project" value="TreeGrafter"/>
</dbReference>
<evidence type="ECO:0000256" key="4">
    <source>
        <dbReference type="ARBA" id="ARBA00022691"/>
    </source>
</evidence>
<dbReference type="PANTHER" id="PTHR13370:SF3">
    <property type="entry name" value="TRNA (GUANINE(10)-N2)-METHYLTRANSFERASE HOMOLOG"/>
    <property type="match status" value="1"/>
</dbReference>
<dbReference type="EMBL" id="CAJPDS010000009">
    <property type="protein sequence ID" value="CAF9910486.1"/>
    <property type="molecule type" value="Genomic_DNA"/>
</dbReference>
<gene>
    <name evidence="10" type="ORF">HETSPECPRED_010075</name>
</gene>
<keyword evidence="4 7" id="KW-0949">S-adenosyl-L-methionine</keyword>
<keyword evidence="11" id="KW-1185">Reference proteome</keyword>
<comment type="similarity">
    <text evidence="7">Belongs to the class I-like SAM-binding methyltransferase superfamily. TRM11 methyltransferase family.</text>
</comment>
<dbReference type="Pfam" id="PF25904">
    <property type="entry name" value="Tmrp11_N"/>
    <property type="match status" value="1"/>
</dbReference>
<reference evidence="10" key="1">
    <citation type="submission" date="2021-03" db="EMBL/GenBank/DDBJ databases">
        <authorList>
            <person name="Tagirdzhanova G."/>
        </authorList>
    </citation>
    <scope>NUCLEOTIDE SEQUENCE</scope>
</reference>
<protein>
    <submittedName>
        <fullName evidence="10">Uncharacterized protein</fullName>
    </submittedName>
</protein>
<dbReference type="PROSITE" id="PS51627">
    <property type="entry name" value="SAM_MT_TRM11"/>
    <property type="match status" value="1"/>
</dbReference>
<evidence type="ECO:0000259" key="8">
    <source>
        <dbReference type="Pfam" id="PF01170"/>
    </source>
</evidence>
<comment type="caution">
    <text evidence="10">The sequence shown here is derived from an EMBL/GenBank/DDBJ whole genome shotgun (WGS) entry which is preliminary data.</text>
</comment>
<evidence type="ECO:0000256" key="3">
    <source>
        <dbReference type="ARBA" id="ARBA00022679"/>
    </source>
</evidence>
<dbReference type="GO" id="GO:0000049">
    <property type="term" value="F:tRNA binding"/>
    <property type="evidence" value="ECO:0007669"/>
    <property type="project" value="UniProtKB-UniRule"/>
</dbReference>
<evidence type="ECO:0000313" key="10">
    <source>
        <dbReference type="EMBL" id="CAF9910486.1"/>
    </source>
</evidence>
<name>A0A8H3EPQ5_9LECA</name>
<keyword evidence="5 7" id="KW-0819">tRNA processing</keyword>
<dbReference type="PIRSF" id="PIRSF017259">
    <property type="entry name" value="tRNA_mtfrase_TRM11"/>
    <property type="match status" value="1"/>
</dbReference>
<feature type="domain" description="tRNA (guanine(10)-N(2))-methyltransferase TRMT11 N-terminal" evidence="9">
    <location>
        <begin position="4"/>
        <end position="168"/>
    </location>
</feature>
<evidence type="ECO:0000256" key="1">
    <source>
        <dbReference type="ARBA" id="ARBA00022490"/>
    </source>
</evidence>
<evidence type="ECO:0000256" key="2">
    <source>
        <dbReference type="ARBA" id="ARBA00022603"/>
    </source>
</evidence>
<dbReference type="InterPro" id="IPR016691">
    <property type="entry name" value="TRMT11"/>
</dbReference>
<evidence type="ECO:0000259" key="9">
    <source>
        <dbReference type="Pfam" id="PF25904"/>
    </source>
</evidence>
<dbReference type="InterPro" id="IPR029063">
    <property type="entry name" value="SAM-dependent_MTases_sf"/>
</dbReference>
<keyword evidence="1" id="KW-0963">Cytoplasm</keyword>
<dbReference type="AlphaFoldDB" id="A0A8H3EPQ5"/>
<dbReference type="GO" id="GO:0043527">
    <property type="term" value="C:tRNA methyltransferase complex"/>
    <property type="evidence" value="ECO:0007669"/>
    <property type="project" value="UniProtKB-ARBA"/>
</dbReference>
<keyword evidence="7" id="KW-0820">tRNA-binding</keyword>